<dbReference type="InterPro" id="IPR008598">
    <property type="entry name" value="Di19_Zn-bd"/>
</dbReference>
<dbReference type="EMBL" id="VDCV01000002">
    <property type="protein sequence ID" value="KAB5569489.1"/>
    <property type="molecule type" value="Genomic_DNA"/>
</dbReference>
<gene>
    <name evidence="4" type="ORF">DKX38_003282</name>
</gene>
<protein>
    <recommendedName>
        <fullName evidence="6">Drought induced 19 protein type zinc-binding domain-containing protein</fullName>
    </recommendedName>
</protein>
<dbReference type="Proteomes" id="UP000326939">
    <property type="component" value="Chromosome 2"/>
</dbReference>
<name>A0A5N5NQL4_9ROSI</name>
<feature type="domain" description="Di19 zinc-binding" evidence="2">
    <location>
        <begin position="47"/>
        <end position="99"/>
    </location>
</feature>
<comment type="caution">
    <text evidence="4">The sequence shown here is derived from an EMBL/GenBank/DDBJ whole genome shotgun (WGS) entry which is preliminary data.</text>
</comment>
<dbReference type="Pfam" id="PF14571">
    <property type="entry name" value="Di19_C"/>
    <property type="match status" value="1"/>
</dbReference>
<organism evidence="4 5">
    <name type="scientific">Salix brachista</name>
    <dbReference type="NCBI Taxonomy" id="2182728"/>
    <lineage>
        <taxon>Eukaryota</taxon>
        <taxon>Viridiplantae</taxon>
        <taxon>Streptophyta</taxon>
        <taxon>Embryophyta</taxon>
        <taxon>Tracheophyta</taxon>
        <taxon>Spermatophyta</taxon>
        <taxon>Magnoliopsida</taxon>
        <taxon>eudicotyledons</taxon>
        <taxon>Gunneridae</taxon>
        <taxon>Pentapetalae</taxon>
        <taxon>rosids</taxon>
        <taxon>fabids</taxon>
        <taxon>Malpighiales</taxon>
        <taxon>Salicaceae</taxon>
        <taxon>Saliceae</taxon>
        <taxon>Salix</taxon>
    </lineage>
</organism>
<dbReference type="PANTHER" id="PTHR31875:SF25">
    <property type="entry name" value="PROTEIN DEHYDRATION-INDUCED 19 HOMOLOG 2"/>
    <property type="match status" value="1"/>
</dbReference>
<sequence>MEDDTWSFGLSTSSSSRSYQSVLKSLSDLCIDFEEIEEEDDDELRTEYQCPYCTDDFDLVELCSHVDEEHYLEAKSGVCPVCFNKAGMDMVDHITTEHQTIYKISFFFELFLVLLFRLETMLASLTRAYNLQKLKLQKGKSHLNSTFLKKELEDGYLQALLSGSSSVVSPSNLAPDPLLSFLCNVPPAEKYESAQPSLSSKVTVEEKNSDVKLLERNDHLSPLSDEEHMEKARRSEFVQGLLLSTIFDDGQ</sequence>
<evidence type="ECO:0000259" key="3">
    <source>
        <dbReference type="Pfam" id="PF14571"/>
    </source>
</evidence>
<feature type="domain" description="Di19 C-terminal" evidence="3">
    <location>
        <begin position="147"/>
        <end position="246"/>
    </location>
</feature>
<comment type="similarity">
    <text evidence="1">Belongs to the Di19 family.</text>
</comment>
<evidence type="ECO:0008006" key="6">
    <source>
        <dbReference type="Google" id="ProtNLM"/>
    </source>
</evidence>
<dbReference type="AlphaFoldDB" id="A0A5N5NQL4"/>
<keyword evidence="5" id="KW-1185">Reference proteome</keyword>
<evidence type="ECO:0000313" key="4">
    <source>
        <dbReference type="EMBL" id="KAB5569489.1"/>
    </source>
</evidence>
<proteinExistence type="inferred from homology"/>
<evidence type="ECO:0000256" key="1">
    <source>
        <dbReference type="ARBA" id="ARBA00007109"/>
    </source>
</evidence>
<accession>A0A5N5NQL4</accession>
<evidence type="ECO:0000259" key="2">
    <source>
        <dbReference type="Pfam" id="PF05605"/>
    </source>
</evidence>
<evidence type="ECO:0000313" key="5">
    <source>
        <dbReference type="Proteomes" id="UP000326939"/>
    </source>
</evidence>
<dbReference type="PANTHER" id="PTHR31875">
    <property type="entry name" value="PROTEIN DEHYDRATION-INDUCED 19"/>
    <property type="match status" value="1"/>
</dbReference>
<dbReference type="InterPro" id="IPR027935">
    <property type="entry name" value="Di19_C"/>
</dbReference>
<dbReference type="InterPro" id="IPR033347">
    <property type="entry name" value="Di19"/>
</dbReference>
<dbReference type="Pfam" id="PF05605">
    <property type="entry name" value="zf-Di19"/>
    <property type="match status" value="1"/>
</dbReference>
<reference evidence="5" key="1">
    <citation type="journal article" date="2019" name="Gigascience">
        <title>De novo genome assembly of the endangered Acer yangbiense, a plant species with extremely small populations endemic to Yunnan Province, China.</title>
        <authorList>
            <person name="Yang J."/>
            <person name="Wariss H.M."/>
            <person name="Tao L."/>
            <person name="Zhang R."/>
            <person name="Yun Q."/>
            <person name="Hollingsworth P."/>
            <person name="Dao Z."/>
            <person name="Luo G."/>
            <person name="Guo H."/>
            <person name="Ma Y."/>
            <person name="Sun W."/>
        </authorList>
    </citation>
    <scope>NUCLEOTIDE SEQUENCE [LARGE SCALE GENOMIC DNA]</scope>
    <source>
        <strain evidence="5">cv. br00</strain>
    </source>
</reference>